<dbReference type="PANTHER" id="PTHR40240">
    <property type="entry name" value="PLEXUS, ISOFORM A"/>
    <property type="match status" value="1"/>
</dbReference>
<evidence type="ECO:0000313" key="4">
    <source>
        <dbReference type="Proteomes" id="UP000694845"/>
    </source>
</evidence>
<feature type="compositionally biased region" description="Polar residues" evidence="2">
    <location>
        <begin position="841"/>
        <end position="855"/>
    </location>
</feature>
<feature type="compositionally biased region" description="Basic and acidic residues" evidence="2">
    <location>
        <begin position="1100"/>
        <end position="1152"/>
    </location>
</feature>
<dbReference type="Pfam" id="PF12540">
    <property type="entry name" value="DUF3736"/>
    <property type="match status" value="1"/>
</dbReference>
<feature type="region of interest" description="Disordered" evidence="2">
    <location>
        <begin position="677"/>
        <end position="787"/>
    </location>
</feature>
<feature type="domain" description="Genetic suppressor element-like" evidence="3">
    <location>
        <begin position="1468"/>
        <end position="1607"/>
    </location>
</feature>
<feature type="compositionally biased region" description="Basic residues" evidence="2">
    <location>
        <begin position="1153"/>
        <end position="1178"/>
    </location>
</feature>
<feature type="region of interest" description="Disordered" evidence="2">
    <location>
        <begin position="1485"/>
        <end position="1504"/>
    </location>
</feature>
<feature type="region of interest" description="Disordered" evidence="2">
    <location>
        <begin position="1100"/>
        <end position="1209"/>
    </location>
</feature>
<dbReference type="Proteomes" id="UP000694845">
    <property type="component" value="Unplaced"/>
</dbReference>
<proteinExistence type="predicted"/>
<feature type="compositionally biased region" description="Polar residues" evidence="2">
    <location>
        <begin position="1649"/>
        <end position="1682"/>
    </location>
</feature>
<evidence type="ECO:0000256" key="2">
    <source>
        <dbReference type="SAM" id="MobiDB-lite"/>
    </source>
</evidence>
<feature type="compositionally biased region" description="Low complexity" evidence="2">
    <location>
        <begin position="736"/>
        <end position="755"/>
    </location>
</feature>
<dbReference type="RefSeq" id="XP_022083880.1">
    <property type="nucleotide sequence ID" value="XM_022228188.1"/>
</dbReference>
<feature type="coiled-coil region" evidence="1">
    <location>
        <begin position="1914"/>
        <end position="1941"/>
    </location>
</feature>
<feature type="region of interest" description="Disordered" evidence="2">
    <location>
        <begin position="1"/>
        <end position="37"/>
    </location>
</feature>
<feature type="compositionally biased region" description="Basic and acidic residues" evidence="2">
    <location>
        <begin position="690"/>
        <end position="709"/>
    </location>
</feature>
<feature type="compositionally biased region" description="Basic and acidic residues" evidence="2">
    <location>
        <begin position="1636"/>
        <end position="1647"/>
    </location>
</feature>
<feature type="compositionally biased region" description="Pro residues" evidence="2">
    <location>
        <begin position="967"/>
        <end position="982"/>
    </location>
</feature>
<protein>
    <submittedName>
        <fullName evidence="5">Genetic suppressor element 1-like isoform X1</fullName>
    </submittedName>
</protein>
<feature type="region of interest" description="Disordered" evidence="2">
    <location>
        <begin position="1852"/>
        <end position="1871"/>
    </location>
</feature>
<feature type="compositionally biased region" description="Low complexity" evidence="2">
    <location>
        <begin position="769"/>
        <end position="787"/>
    </location>
</feature>
<name>A0A8B7XV33_ACAPL</name>
<dbReference type="GeneID" id="110975602"/>
<feature type="compositionally biased region" description="Basic and acidic residues" evidence="2">
    <location>
        <begin position="888"/>
        <end position="898"/>
    </location>
</feature>
<feature type="region of interest" description="Disordered" evidence="2">
    <location>
        <begin position="826"/>
        <end position="987"/>
    </location>
</feature>
<dbReference type="KEGG" id="aplc:110975602"/>
<gene>
    <name evidence="5" type="primary">LOC110975602</name>
</gene>
<evidence type="ECO:0000259" key="3">
    <source>
        <dbReference type="Pfam" id="PF12540"/>
    </source>
</evidence>
<dbReference type="InterPro" id="IPR022207">
    <property type="entry name" value="GSE-like"/>
</dbReference>
<dbReference type="OrthoDB" id="5967284at2759"/>
<keyword evidence="1" id="KW-0175">Coiled coil</keyword>
<feature type="region of interest" description="Disordered" evidence="2">
    <location>
        <begin position="1636"/>
        <end position="1804"/>
    </location>
</feature>
<reference evidence="5" key="1">
    <citation type="submission" date="2025-08" db="UniProtKB">
        <authorList>
            <consortium name="RefSeq"/>
        </authorList>
    </citation>
    <scope>IDENTIFICATION</scope>
</reference>
<sequence length="1961" mass="218906">MAGETRPGTERSTSAKHPHSIARDEHGKPHSPAAVSRSRAARMLPNCYVCGARGADTTLRSRPHASEPFFPFLQYHDASPGTVFRPDGTVDCCQVCQAFLKQQWLAYESTNTPIVKRLYWLKRSDGIGGGHSNKPDPQMQVSPQVREEMYKLNIRDSHYSDTAVPTGVPLGSDNSKQDNGFSVPAETADHKRRISFDSVDVDIPAVTVCYGCGATTSKQSTRVVHTSHWSKSEAPYFPCILGHPAPSGAKPVDNLGRVLMCELCTLFLLRQWHSFERDSVSLHQRKYHLRSETDPNQDSMSGAPNHIVCFLCGKAVNLSDTHLIRARRYNSSEPYYPFLDKHSAPLGSAPLSKEGLAQVCLPCSKDLYEQWNAHELTHTPHDKRVYRIHKAKKQSRPHTSAEPGLHKQAEKRHKVHICYLCAQTVPIEHVKAVDTLAPDKSNSHIMYFPFFTNIKKPSQAKPIDADGRALICSNCYLELEQQWKVYQAEGIPHSERRYVGKYKQSSPIDTHSFTKGVCYLCGAHSDSNGLYKVHSYPRRTTTNIDEATPFFPFLASRNPALSAAPIDADGTVLSCTFCYFNLIAQWQDFEDSKAFADSNRWLRHYFVHEFACFVCGHLTSRDDVRTLSTKEYPSLLGIERPRGAVVLENGNIIFTCSTCELSLIRQRRTYEHMQIPEEQRSYKVGTASSSRREVPISNNRERKPGEGRNESVIVIDSDSDGEREHVSLHHHGNPDSVQSSLSPKSGSSSNSRPASEGAPSHGAKPPPLTVVTSSSSKATRTTATVNPLNQSASTVTVTSANSTNHAMAATRTSSFAAALRKLAKHANDNGPEEHSPRVSPVSMNRSTASTPSTKNFHFGPSPLVVPTSTPPVVTIAPTHTNNSSLMSEQRRLSQELDRHGHHNSSEQHNSSRHPSESSSAPNSIWRSKGSPGAGPRSRPVPQHLKPEESNPVRGFQPYRSGETEMTPRPPAPAPPPPPPPPSHLTYDPAMMAAALSPYPFHQAFMGPPHMPYHSFRPEDSYDRYSSYPGLRPPPFIPFSSPPSHLFPHPAINPLAFSGMRYSGDLAAMQLSHLSPGVSFGGLVSPSAQHEREKLLLDQQRDRERRAEEAKQEAAQKEKQQQQQRETERENHDRALLSRSHEDKRCSPRDGSHLRHSSSHHHNHHHHHHHHQQLAHSQHHLGTPRVPSSTSASTPSSSGHRDPEQSPLPLLKKADVEDRWQSKHLKDGSSGDAQYRHVRNSQATSHENHVSHTSEKERKSSLHHERELLLQQDRRIAERHEKERNLLREQRNQARGEHHHSGRPPPLVSPVRPTREEMYRHKLFNNHRPSGQDTVIPPQYDYERLNNVDRILLNDKSSVSASGTTAATTTSAAEKAWYEQQRTMMASRVQSPHGSTAREFDHEARVVVTNSHGPQPPGVATHSKSSHLSQYDYDRPHAEFNYHWQDLYRLSQQVRDHSGVQLNEVGEPVVSKLDLEGRKRTETRANGIYISSESDSDSEEETEVKRQRYRKRMHRIVRKSCMTLDDSEKKTNFFQVMGLVTHGKKEEISEEKRRKRRLWLKEEQPPAKVSRPSSELVSLLPAPASLSQEDFQRELDYPHKCRFLRGLGLDVVGVDKRKEMEKARAAVEAYRIRQAKKKEAAAEGETKGESVSTAGSSETAQTPTTPTNSGTDSKVETSENPQCKTAFGETFPNHLVSSSPGVQAHTQNERTLPSGGSSTPQTRTPDNSLHPVPGKQLSLSDRDIKKEPAAGSERADLARSSSNNNRSGTTADQQGPGGALPFSTAALLSRGGPSVGGAGKPPSQFEGFAQEFHQSVLRTTQEAMAQQRVGSLGSNSSSLVQVDAQRRDRHAFAGLTNSNSESTGSGRSNGTVWSKGQLQWPGVEAVMDSYQRHAKEQELERSVLLDQQGRLRVCNGELNSTAEQLRLKMADMMERKQLLHREQEAYLRDLHHLQKYVYNMRK</sequence>
<dbReference type="PANTHER" id="PTHR40240:SF1">
    <property type="entry name" value="PLEXUS, ISOFORM A"/>
    <property type="match status" value="1"/>
</dbReference>
<keyword evidence="4" id="KW-1185">Reference proteome</keyword>
<feature type="compositionally biased region" description="Basic and acidic residues" evidence="2">
    <location>
        <begin position="826"/>
        <end position="836"/>
    </location>
</feature>
<organism evidence="4 5">
    <name type="scientific">Acanthaster planci</name>
    <name type="common">Crown-of-thorns starfish</name>
    <dbReference type="NCBI Taxonomy" id="133434"/>
    <lineage>
        <taxon>Eukaryota</taxon>
        <taxon>Metazoa</taxon>
        <taxon>Echinodermata</taxon>
        <taxon>Eleutherozoa</taxon>
        <taxon>Asterozoa</taxon>
        <taxon>Asteroidea</taxon>
        <taxon>Valvatacea</taxon>
        <taxon>Valvatida</taxon>
        <taxon>Acanthasteridae</taxon>
        <taxon>Acanthaster</taxon>
    </lineage>
</organism>
<feature type="compositionally biased region" description="Basic and acidic residues" evidence="2">
    <location>
        <begin position="1245"/>
        <end position="1264"/>
    </location>
</feature>
<evidence type="ECO:0000313" key="5">
    <source>
        <dbReference type="RefSeq" id="XP_022083880.1"/>
    </source>
</evidence>
<feature type="compositionally biased region" description="Low complexity" evidence="2">
    <location>
        <begin position="1186"/>
        <end position="1197"/>
    </location>
</feature>
<feature type="compositionally biased region" description="Basic and acidic residues" evidence="2">
    <location>
        <begin position="1739"/>
        <end position="1756"/>
    </location>
</feature>
<feature type="region of interest" description="Disordered" evidence="2">
    <location>
        <begin position="1239"/>
        <end position="1264"/>
    </location>
</feature>
<accession>A0A8B7XV33</accession>
<feature type="compositionally biased region" description="Low complexity" evidence="2">
    <location>
        <begin position="860"/>
        <end position="878"/>
    </location>
</feature>
<evidence type="ECO:0000256" key="1">
    <source>
        <dbReference type="SAM" id="Coils"/>
    </source>
</evidence>
<feature type="compositionally biased region" description="Polar residues" evidence="2">
    <location>
        <begin position="1854"/>
        <end position="1871"/>
    </location>
</feature>
<feature type="compositionally biased region" description="Polar residues" evidence="2">
    <location>
        <begin position="1694"/>
        <end position="1726"/>
    </location>
</feature>
<feature type="region of interest" description="Disordered" evidence="2">
    <location>
        <begin position="1290"/>
        <end position="1311"/>
    </location>
</feature>